<reference evidence="2 3" key="1">
    <citation type="submission" date="2023-01" db="EMBL/GenBank/DDBJ databases">
        <authorList>
            <person name="Kreplak J."/>
        </authorList>
    </citation>
    <scope>NUCLEOTIDE SEQUENCE [LARGE SCALE GENOMIC DNA]</scope>
</reference>
<accession>A0AAV0ZLL5</accession>
<dbReference type="EMBL" id="OX451737">
    <property type="protein sequence ID" value="CAI8599470.1"/>
    <property type="molecule type" value="Genomic_DNA"/>
</dbReference>
<dbReference type="Proteomes" id="UP001157006">
    <property type="component" value="Chromosome 2"/>
</dbReference>
<evidence type="ECO:0000313" key="2">
    <source>
        <dbReference type="EMBL" id="CAI8599470.1"/>
    </source>
</evidence>
<feature type="region of interest" description="Disordered" evidence="1">
    <location>
        <begin position="72"/>
        <end position="122"/>
    </location>
</feature>
<proteinExistence type="predicted"/>
<organism evidence="2 3">
    <name type="scientific">Vicia faba</name>
    <name type="common">Broad bean</name>
    <name type="synonym">Faba vulgaris</name>
    <dbReference type="NCBI Taxonomy" id="3906"/>
    <lineage>
        <taxon>Eukaryota</taxon>
        <taxon>Viridiplantae</taxon>
        <taxon>Streptophyta</taxon>
        <taxon>Embryophyta</taxon>
        <taxon>Tracheophyta</taxon>
        <taxon>Spermatophyta</taxon>
        <taxon>Magnoliopsida</taxon>
        <taxon>eudicotyledons</taxon>
        <taxon>Gunneridae</taxon>
        <taxon>Pentapetalae</taxon>
        <taxon>rosids</taxon>
        <taxon>fabids</taxon>
        <taxon>Fabales</taxon>
        <taxon>Fabaceae</taxon>
        <taxon>Papilionoideae</taxon>
        <taxon>50 kb inversion clade</taxon>
        <taxon>NPAAA clade</taxon>
        <taxon>Hologalegina</taxon>
        <taxon>IRL clade</taxon>
        <taxon>Fabeae</taxon>
        <taxon>Vicia</taxon>
    </lineage>
</organism>
<evidence type="ECO:0000313" key="3">
    <source>
        <dbReference type="Proteomes" id="UP001157006"/>
    </source>
</evidence>
<name>A0AAV0ZLL5_VICFA</name>
<gene>
    <name evidence="2" type="ORF">VFH_II176600</name>
</gene>
<keyword evidence="3" id="KW-1185">Reference proteome</keyword>
<evidence type="ECO:0000256" key="1">
    <source>
        <dbReference type="SAM" id="MobiDB-lite"/>
    </source>
</evidence>
<dbReference type="AlphaFoldDB" id="A0AAV0ZLL5"/>
<protein>
    <submittedName>
        <fullName evidence="2">Uncharacterized protein</fullName>
    </submittedName>
</protein>
<sequence length="155" mass="17764">MKTFVRSTILEERNALVVRKLMKKVRRDNKVPTYDAIDCVRLEIWMVYPSKGILEKVCPTYLSTRYGGTPVKEPLMPKSTKGGRGTEQNTRFLLEDELMSRRDSLVPEYEEDEQDEDPTRGSAFPVECRLVPLEGLFGPSQVNWAVLIAEADWPV</sequence>